<dbReference type="OrthoDB" id="3597252at2759"/>
<comment type="subcellular location">
    <subcellularLocation>
        <location evidence="1">Nucleus</location>
    </subcellularLocation>
</comment>
<evidence type="ECO:0000256" key="2">
    <source>
        <dbReference type="ARBA" id="ARBA00023242"/>
    </source>
</evidence>
<evidence type="ECO:0000313" key="5">
    <source>
        <dbReference type="Proteomes" id="UP000265663"/>
    </source>
</evidence>
<evidence type="ECO:0000313" key="4">
    <source>
        <dbReference type="EMBL" id="RMZ73186.1"/>
    </source>
</evidence>
<reference evidence="4 5" key="1">
    <citation type="journal article" date="2014" name="PLoS ONE">
        <title>De novo Genome Assembly of the Fungal Plant Pathogen Pyrenophora semeniperda.</title>
        <authorList>
            <person name="Soliai M.M."/>
            <person name="Meyer S.E."/>
            <person name="Udall J.A."/>
            <person name="Elzinga D.E."/>
            <person name="Hermansen R.A."/>
            <person name="Bodily P.M."/>
            <person name="Hart A.A."/>
            <person name="Coleman C.E."/>
        </authorList>
    </citation>
    <scope>NUCLEOTIDE SEQUENCE [LARGE SCALE GENOMIC DNA]</scope>
    <source>
        <strain evidence="4 5">CCB06</strain>
        <tissue evidence="4">Mycelium</tissue>
    </source>
</reference>
<sequence>MSPTGHFTFETMNGDRRLTKALEAANDALQHLSTRPDFVSLDCTHIDRLLARVVDLPTESSQRNTKRHLMVIRQWMIAEGPAVVLLEVLGQAYWRLGELNSTQFEGFKMLFQQQQAFTSLVENKDAAVLVFQRIRHIQKLKADACEDFLWELSNGISTRVDSPLLSLDTLCLSPSSPSRSPTIRRQDSSSSQVSSQETRLTGLIKYVPAAPMTPGGLEQFLIDFYLQGFCPGRTVSVQSNAYTSILQVADTCPSTRHALLSLSASYISEHFPGGDKDTYHQAELYYSTQALKALATQISERQNYEGALATSMLLMHHGMIYQEDSPLCWSCHANILDAIPPDAIDHTSSPALFMRGQLILARTAQSSQQLLTTTRPHSFETRPWLEDTSPTEACKIFCTMGVSPQLLSLISSITLLPTNPNVPNKLAYAQLQEIQLNSLKQWTEEPDGLEKDMLLATAECFRLAALIYLRCRIYGYTRTHPSITSLSATLHNLLLSLPVKGPLYTAIYPIWPLFIAAVTTDADRREALYQRVVPIREGDRNTLPAVLKRVSGWRVWLARLDSVGSRREGWWDEMVSLRVGKVGREGGLLCLG</sequence>
<keyword evidence="5" id="KW-1185">Reference proteome</keyword>
<evidence type="ECO:0000256" key="1">
    <source>
        <dbReference type="ARBA" id="ARBA00004123"/>
    </source>
</evidence>
<dbReference type="GO" id="GO:0005634">
    <property type="term" value="C:nucleus"/>
    <property type="evidence" value="ECO:0007669"/>
    <property type="project" value="UniProtKB-SubCell"/>
</dbReference>
<dbReference type="InterPro" id="IPR021858">
    <property type="entry name" value="Fun_TF"/>
</dbReference>
<dbReference type="PANTHER" id="PTHR37534">
    <property type="entry name" value="TRANSCRIPTIONAL ACTIVATOR PROTEIN UGA3"/>
    <property type="match status" value="1"/>
</dbReference>
<dbReference type="GO" id="GO:0000976">
    <property type="term" value="F:transcription cis-regulatory region binding"/>
    <property type="evidence" value="ECO:0007669"/>
    <property type="project" value="TreeGrafter"/>
</dbReference>
<dbReference type="EMBL" id="KE747839">
    <property type="protein sequence ID" value="RMZ73186.1"/>
    <property type="molecule type" value="Genomic_DNA"/>
</dbReference>
<dbReference type="GO" id="GO:0003700">
    <property type="term" value="F:DNA-binding transcription factor activity"/>
    <property type="evidence" value="ECO:0007669"/>
    <property type="project" value="TreeGrafter"/>
</dbReference>
<keyword evidence="2" id="KW-0539">Nucleus</keyword>
<accession>A0A3M7MF75</accession>
<dbReference type="PANTHER" id="PTHR37534:SF49">
    <property type="entry name" value="LYSINE BIOSYNTHESIS REGULATORY PROTEIN LYS14"/>
    <property type="match status" value="1"/>
</dbReference>
<gene>
    <name evidence="4" type="ORF">GMOD_00008992</name>
</gene>
<evidence type="ECO:0000256" key="3">
    <source>
        <dbReference type="SAM" id="MobiDB-lite"/>
    </source>
</evidence>
<dbReference type="Proteomes" id="UP000265663">
    <property type="component" value="Unassembled WGS sequence"/>
</dbReference>
<proteinExistence type="predicted"/>
<protein>
    <submittedName>
        <fullName evidence="4">C6 zinc finger domain</fullName>
    </submittedName>
</protein>
<dbReference type="AlphaFoldDB" id="A0A3M7MF75"/>
<feature type="region of interest" description="Disordered" evidence="3">
    <location>
        <begin position="174"/>
        <end position="196"/>
    </location>
</feature>
<dbReference type="GO" id="GO:0045944">
    <property type="term" value="P:positive regulation of transcription by RNA polymerase II"/>
    <property type="evidence" value="ECO:0007669"/>
    <property type="project" value="TreeGrafter"/>
</dbReference>
<organism evidence="4 5">
    <name type="scientific">Pyrenophora seminiperda CCB06</name>
    <dbReference type="NCBI Taxonomy" id="1302712"/>
    <lineage>
        <taxon>Eukaryota</taxon>
        <taxon>Fungi</taxon>
        <taxon>Dikarya</taxon>
        <taxon>Ascomycota</taxon>
        <taxon>Pezizomycotina</taxon>
        <taxon>Dothideomycetes</taxon>
        <taxon>Pleosporomycetidae</taxon>
        <taxon>Pleosporales</taxon>
        <taxon>Pleosporineae</taxon>
        <taxon>Pleosporaceae</taxon>
        <taxon>Pyrenophora</taxon>
    </lineage>
</organism>
<dbReference type="Pfam" id="PF11951">
    <property type="entry name" value="Fungal_trans_2"/>
    <property type="match status" value="1"/>
</dbReference>
<name>A0A3M7MF75_9PLEO</name>